<evidence type="ECO:0000256" key="1">
    <source>
        <dbReference type="SAM" id="MobiDB-lite"/>
    </source>
</evidence>
<gene>
    <name evidence="2" type="ORF">RCOM_2053870</name>
</gene>
<protein>
    <submittedName>
        <fullName evidence="2">Uncharacterized protein</fullName>
    </submittedName>
</protein>
<dbReference type="InParanoid" id="B9TQ52"/>
<proteinExistence type="predicted"/>
<sequence length="269" mass="29232">MRPGTSHWRTAAAATARRACAPNTTTIITAPTCATRTATSCAWCATIRAEGTRHDRTSCLHRLRDRRRKPRTERARRHGDRDGAGPRAGTRAGVRHRLRFAVLGAVRGVRPRRADGALVRRAGRREGDRWPVSAVDGLAGRAQGAGRQGDVGSEGGERRLCAHVRARPGHAPDESEVDRRVAVGGIAGPARRRAPGGRTGVRHLVRGNQRVDLLLLRAGVFHRRRAARLPGRRALGECRAGRRVRVCGRTDAARQVTSRVGTGCPPYSR</sequence>
<feature type="region of interest" description="Disordered" evidence="1">
    <location>
        <begin position="61"/>
        <end position="93"/>
    </location>
</feature>
<dbReference type="EMBL" id="EQ997978">
    <property type="protein sequence ID" value="EEF22012.1"/>
    <property type="molecule type" value="Genomic_DNA"/>
</dbReference>
<dbReference type="AlphaFoldDB" id="B9TQ52"/>
<keyword evidence="3" id="KW-1185">Reference proteome</keyword>
<organism evidence="2 3">
    <name type="scientific">Ricinus communis</name>
    <name type="common">Castor bean</name>
    <dbReference type="NCBI Taxonomy" id="3988"/>
    <lineage>
        <taxon>Eukaryota</taxon>
        <taxon>Viridiplantae</taxon>
        <taxon>Streptophyta</taxon>
        <taxon>Embryophyta</taxon>
        <taxon>Tracheophyta</taxon>
        <taxon>Spermatophyta</taxon>
        <taxon>Magnoliopsida</taxon>
        <taxon>eudicotyledons</taxon>
        <taxon>Gunneridae</taxon>
        <taxon>Pentapetalae</taxon>
        <taxon>rosids</taxon>
        <taxon>fabids</taxon>
        <taxon>Malpighiales</taxon>
        <taxon>Euphorbiaceae</taxon>
        <taxon>Acalyphoideae</taxon>
        <taxon>Acalypheae</taxon>
        <taxon>Ricinus</taxon>
    </lineage>
</organism>
<reference evidence="3" key="1">
    <citation type="journal article" date="2010" name="Nat. Biotechnol.">
        <title>Draft genome sequence of the oilseed species Ricinus communis.</title>
        <authorList>
            <person name="Chan A.P."/>
            <person name="Crabtree J."/>
            <person name="Zhao Q."/>
            <person name="Lorenzi H."/>
            <person name="Orvis J."/>
            <person name="Puiu D."/>
            <person name="Melake-Berhan A."/>
            <person name="Jones K.M."/>
            <person name="Redman J."/>
            <person name="Chen G."/>
            <person name="Cahoon E.B."/>
            <person name="Gedil M."/>
            <person name="Stanke M."/>
            <person name="Haas B.J."/>
            <person name="Wortman J.R."/>
            <person name="Fraser-Liggett C.M."/>
            <person name="Ravel J."/>
            <person name="Rabinowicz P.D."/>
        </authorList>
    </citation>
    <scope>NUCLEOTIDE SEQUENCE [LARGE SCALE GENOMIC DNA]</scope>
    <source>
        <strain evidence="3">cv. Hale</strain>
    </source>
</reference>
<feature type="non-terminal residue" evidence="2">
    <location>
        <position position="269"/>
    </location>
</feature>
<dbReference type="Proteomes" id="UP000008311">
    <property type="component" value="Unassembled WGS sequence"/>
</dbReference>
<evidence type="ECO:0000313" key="3">
    <source>
        <dbReference type="Proteomes" id="UP000008311"/>
    </source>
</evidence>
<accession>B9TQ52</accession>
<evidence type="ECO:0000313" key="2">
    <source>
        <dbReference type="EMBL" id="EEF22012.1"/>
    </source>
</evidence>
<name>B9TQ52_RICCO</name>
<feature type="compositionally biased region" description="Basic residues" evidence="1">
    <location>
        <begin position="61"/>
        <end position="78"/>
    </location>
</feature>